<sequence>MENKRVNIFEQNRVKDNFFIEIPLDTEKKQFVTTTWTEKLLNLSKDPEMLQACTQQSIKQFFTQLFKNEILKSSNVKNNKAKVVMGETWVYTNFTIAVEGGGVVLTLVAVAAEIALIAVKEDNIAENSLRSEKHRAISKFATKNGGSDFGSKVTEIFQKLEAGESVRL</sequence>
<gene>
    <name evidence="1" type="ORF">EMU01_25860</name>
</gene>
<dbReference type="GeneID" id="61001222"/>
<name>A0ABQ0VFJ3_ENTMU</name>
<evidence type="ECO:0000313" key="1">
    <source>
        <dbReference type="EMBL" id="GEL81442.1"/>
    </source>
</evidence>
<proteinExistence type="predicted"/>
<comment type="caution">
    <text evidence="1">The sequence shown here is derived from an EMBL/GenBank/DDBJ whole genome shotgun (WGS) entry which is preliminary data.</text>
</comment>
<keyword evidence="2" id="KW-1185">Reference proteome</keyword>
<organism evidence="1 2">
    <name type="scientific">Enterococcus mundtii</name>
    <dbReference type="NCBI Taxonomy" id="53346"/>
    <lineage>
        <taxon>Bacteria</taxon>
        <taxon>Bacillati</taxon>
        <taxon>Bacillota</taxon>
        <taxon>Bacilli</taxon>
        <taxon>Lactobacillales</taxon>
        <taxon>Enterococcaceae</taxon>
        <taxon>Enterococcus</taxon>
    </lineage>
</organism>
<evidence type="ECO:0008006" key="3">
    <source>
        <dbReference type="Google" id="ProtNLM"/>
    </source>
</evidence>
<evidence type="ECO:0000313" key="2">
    <source>
        <dbReference type="Proteomes" id="UP000321175"/>
    </source>
</evidence>
<reference evidence="1 2" key="1">
    <citation type="submission" date="2019-07" db="EMBL/GenBank/DDBJ databases">
        <title>Whole genome shotgun sequence of Enterococcus mundtii NBRC 100490.</title>
        <authorList>
            <person name="Hosoyama A."/>
            <person name="Uohara A."/>
            <person name="Ohji S."/>
            <person name="Ichikawa N."/>
        </authorList>
    </citation>
    <scope>NUCLEOTIDE SEQUENCE [LARGE SCALE GENOMIC DNA]</scope>
    <source>
        <strain evidence="1 2">NBRC 100490</strain>
    </source>
</reference>
<dbReference type="RefSeq" id="WP_071867385.1">
    <property type="nucleotide sequence ID" value="NZ_BJWA01000025.1"/>
</dbReference>
<accession>A0ABQ0VFJ3</accession>
<dbReference type="Proteomes" id="UP000321175">
    <property type="component" value="Unassembled WGS sequence"/>
</dbReference>
<protein>
    <recommendedName>
        <fullName evidence="3">DUF3284 domain-containing protein</fullName>
    </recommendedName>
</protein>
<dbReference type="EMBL" id="BJWA01000025">
    <property type="protein sequence ID" value="GEL81442.1"/>
    <property type="molecule type" value="Genomic_DNA"/>
</dbReference>